<keyword evidence="1" id="KW-0472">Membrane</keyword>
<feature type="transmembrane region" description="Helical" evidence="1">
    <location>
        <begin position="6"/>
        <end position="22"/>
    </location>
</feature>
<proteinExistence type="predicted"/>
<accession>A0A9D2NP23</accession>
<keyword evidence="1" id="KW-1133">Transmembrane helix</keyword>
<comment type="caution">
    <text evidence="2">The sequence shown here is derived from an EMBL/GenBank/DDBJ whole genome shotgun (WGS) entry which is preliminary data.</text>
</comment>
<reference evidence="2" key="1">
    <citation type="journal article" date="2021" name="PeerJ">
        <title>Extensive microbial diversity within the chicken gut microbiome revealed by metagenomics and culture.</title>
        <authorList>
            <person name="Gilroy R."/>
            <person name="Ravi A."/>
            <person name="Getino M."/>
            <person name="Pursley I."/>
            <person name="Horton D.L."/>
            <person name="Alikhan N.F."/>
            <person name="Baker D."/>
            <person name="Gharbi K."/>
            <person name="Hall N."/>
            <person name="Watson M."/>
            <person name="Adriaenssens E.M."/>
            <person name="Foster-Nyarko E."/>
            <person name="Jarju S."/>
            <person name="Secka A."/>
            <person name="Antonio M."/>
            <person name="Oren A."/>
            <person name="Chaudhuri R.R."/>
            <person name="La Ragione R."/>
            <person name="Hildebrand F."/>
            <person name="Pallen M.J."/>
        </authorList>
    </citation>
    <scope>NUCLEOTIDE SEQUENCE</scope>
    <source>
        <strain evidence="2">CHK187-11901</strain>
    </source>
</reference>
<dbReference type="EMBL" id="DWWM01000010">
    <property type="protein sequence ID" value="HJC35920.1"/>
    <property type="molecule type" value="Genomic_DNA"/>
</dbReference>
<sequence length="220" mass="25320">MNEVTMLIIGLILGGIILYLVYKRLYEWRIQKVLHGGQVRLRLPEMRNVIRVYLIMSVAVAAMLVMMKTDEVHRACAVEEGSQGVFSEAQISARIASYYEANEGTITMRTNRDDAYFDLIVLQNEKSDAYMMILQANEKLEVSTDHMYRIVLGSEDLDNTWLFQGSELDGRFGIIIDRTVHDSRCDILEQQLRIMEYGSDPNDTYIDHTVTVNAEREVQQ</sequence>
<protein>
    <submittedName>
        <fullName evidence="2">Uncharacterized protein</fullName>
    </submittedName>
</protein>
<gene>
    <name evidence="2" type="ORF">H9702_02165</name>
</gene>
<dbReference type="AlphaFoldDB" id="A0A9D2NP23"/>
<organism evidence="2 3">
    <name type="scientific">Candidatus Merdibacter merdavium</name>
    <dbReference type="NCBI Taxonomy" id="2838692"/>
    <lineage>
        <taxon>Bacteria</taxon>
        <taxon>Bacillati</taxon>
        <taxon>Bacillota</taxon>
        <taxon>Erysipelotrichia</taxon>
        <taxon>Erysipelotrichales</taxon>
        <taxon>Erysipelotrichaceae</taxon>
        <taxon>Merdibacter</taxon>
    </lineage>
</organism>
<dbReference type="Proteomes" id="UP000823896">
    <property type="component" value="Unassembled WGS sequence"/>
</dbReference>
<evidence type="ECO:0000313" key="2">
    <source>
        <dbReference type="EMBL" id="HJC35920.1"/>
    </source>
</evidence>
<feature type="transmembrane region" description="Helical" evidence="1">
    <location>
        <begin position="50"/>
        <end position="67"/>
    </location>
</feature>
<reference evidence="2" key="2">
    <citation type="submission" date="2021-04" db="EMBL/GenBank/DDBJ databases">
        <authorList>
            <person name="Gilroy R."/>
        </authorList>
    </citation>
    <scope>NUCLEOTIDE SEQUENCE</scope>
    <source>
        <strain evidence="2">CHK187-11901</strain>
    </source>
</reference>
<keyword evidence="1" id="KW-0812">Transmembrane</keyword>
<evidence type="ECO:0000256" key="1">
    <source>
        <dbReference type="SAM" id="Phobius"/>
    </source>
</evidence>
<name>A0A9D2NP23_9FIRM</name>
<evidence type="ECO:0000313" key="3">
    <source>
        <dbReference type="Proteomes" id="UP000823896"/>
    </source>
</evidence>